<accession>A0A212FFV7</accession>
<organism evidence="1 2">
    <name type="scientific">Danaus plexippus plexippus</name>
    <dbReference type="NCBI Taxonomy" id="278856"/>
    <lineage>
        <taxon>Eukaryota</taxon>
        <taxon>Metazoa</taxon>
        <taxon>Ecdysozoa</taxon>
        <taxon>Arthropoda</taxon>
        <taxon>Hexapoda</taxon>
        <taxon>Insecta</taxon>
        <taxon>Pterygota</taxon>
        <taxon>Neoptera</taxon>
        <taxon>Endopterygota</taxon>
        <taxon>Lepidoptera</taxon>
        <taxon>Glossata</taxon>
        <taxon>Ditrysia</taxon>
        <taxon>Papilionoidea</taxon>
        <taxon>Nymphalidae</taxon>
        <taxon>Danainae</taxon>
        <taxon>Danaini</taxon>
        <taxon>Danaina</taxon>
        <taxon>Danaus</taxon>
        <taxon>Danaus</taxon>
    </lineage>
</organism>
<gene>
    <name evidence="1" type="ORF">KGM_211706</name>
</gene>
<dbReference type="InParanoid" id="A0A212FFV7"/>
<dbReference type="AlphaFoldDB" id="A0A212FFV7"/>
<keyword evidence="2" id="KW-1185">Reference proteome</keyword>
<dbReference type="Proteomes" id="UP000007151">
    <property type="component" value="Unassembled WGS sequence"/>
</dbReference>
<evidence type="ECO:0000313" key="1">
    <source>
        <dbReference type="EMBL" id="OWR52621.1"/>
    </source>
</evidence>
<reference evidence="1 2" key="1">
    <citation type="journal article" date="2011" name="Cell">
        <title>The monarch butterfly genome yields insights into long-distance migration.</title>
        <authorList>
            <person name="Zhan S."/>
            <person name="Merlin C."/>
            <person name="Boore J.L."/>
            <person name="Reppert S.M."/>
        </authorList>
    </citation>
    <scope>NUCLEOTIDE SEQUENCE [LARGE SCALE GENOMIC DNA]</scope>
    <source>
        <strain evidence="1">F-2</strain>
    </source>
</reference>
<dbReference type="EMBL" id="AGBW02008759">
    <property type="protein sequence ID" value="OWR52621.1"/>
    <property type="molecule type" value="Genomic_DNA"/>
</dbReference>
<protein>
    <submittedName>
        <fullName evidence="1">Uncharacterized protein</fullName>
    </submittedName>
</protein>
<name>A0A212FFV7_DANPL</name>
<proteinExistence type="predicted"/>
<comment type="caution">
    <text evidence="1">The sequence shown here is derived from an EMBL/GenBank/DDBJ whole genome shotgun (WGS) entry which is preliminary data.</text>
</comment>
<evidence type="ECO:0000313" key="2">
    <source>
        <dbReference type="Proteomes" id="UP000007151"/>
    </source>
</evidence>
<dbReference type="KEGG" id="dpl:KGM_211706"/>
<sequence length="42" mass="5234">MDEDDVQQFSLRWHNHQVDTLRTVLSEATLFLILHWTPYKWY</sequence>